<dbReference type="FunFam" id="3.40.50.300:FF:000527">
    <property type="entry name" value="Tyrosine-protein kinase etk"/>
    <property type="match status" value="1"/>
</dbReference>
<evidence type="ECO:0000256" key="2">
    <source>
        <dbReference type="ARBA" id="ARBA00007316"/>
    </source>
</evidence>
<evidence type="ECO:0000256" key="6">
    <source>
        <dbReference type="ARBA" id="ARBA00022741"/>
    </source>
</evidence>
<dbReference type="SUPFAM" id="SSF52540">
    <property type="entry name" value="P-loop containing nucleoside triphosphate hydrolases"/>
    <property type="match status" value="1"/>
</dbReference>
<keyword evidence="11" id="KW-0270">Exopolysaccharide synthesis</keyword>
<comment type="function">
    <text evidence="12">Involved in the regulation of capsular polysaccharide biosynthesis. Autophosphorylation of CpsD attenuates its activity and reduces the level of encapsulation. May be part of a complex that directs the coordinated polymerization and export to the cell surface of the capsular polysaccharide.</text>
</comment>
<protein>
    <recommendedName>
        <fullName evidence="4">Tyrosine-protein kinase CpsD</fullName>
        <ecNumber evidence="3">2.7.10.2</ecNumber>
    </recommendedName>
</protein>
<dbReference type="Gene3D" id="3.40.50.300">
    <property type="entry name" value="P-loop containing nucleotide triphosphate hydrolases"/>
    <property type="match status" value="1"/>
</dbReference>
<keyword evidence="16" id="KW-1185">Reference proteome</keyword>
<keyword evidence="9" id="KW-0972">Capsule biogenesis/degradation</keyword>
<evidence type="ECO:0000256" key="5">
    <source>
        <dbReference type="ARBA" id="ARBA00022679"/>
    </source>
</evidence>
<evidence type="ECO:0000256" key="13">
    <source>
        <dbReference type="ARBA" id="ARBA00051245"/>
    </source>
</evidence>
<feature type="domain" description="AAA" evidence="14">
    <location>
        <begin position="64"/>
        <end position="211"/>
    </location>
</feature>
<proteinExistence type="inferred from homology"/>
<evidence type="ECO:0000256" key="3">
    <source>
        <dbReference type="ARBA" id="ARBA00011903"/>
    </source>
</evidence>
<gene>
    <name evidence="15" type="ORF">GIY09_08790</name>
</gene>
<dbReference type="InterPro" id="IPR027417">
    <property type="entry name" value="P-loop_NTPase"/>
</dbReference>
<evidence type="ECO:0000256" key="1">
    <source>
        <dbReference type="ARBA" id="ARBA00005132"/>
    </source>
</evidence>
<dbReference type="InterPro" id="IPR050445">
    <property type="entry name" value="Bact_polysacc_biosynth/exp"/>
</dbReference>
<evidence type="ECO:0000313" key="15">
    <source>
        <dbReference type="EMBL" id="MRI85962.1"/>
    </source>
</evidence>
<reference evidence="15 16" key="1">
    <citation type="submission" date="2019-11" db="EMBL/GenBank/DDBJ databases">
        <title>Characterisation of Fundicoccus ignavus gen. nov. sp. nov., a novel genus of the family Aerococcaceae isolated from bulk tank milk.</title>
        <authorList>
            <person name="Siebert A."/>
            <person name="Huptas C."/>
            <person name="Wenning M."/>
            <person name="Scherer S."/>
            <person name="Doll E.V."/>
        </authorList>
    </citation>
    <scope>NUCLEOTIDE SEQUENCE [LARGE SCALE GENOMIC DNA]</scope>
    <source>
        <strain evidence="15 16">WS4759</strain>
    </source>
</reference>
<dbReference type="EMBL" id="WJQS01000007">
    <property type="protein sequence ID" value="MRI85962.1"/>
    <property type="molecule type" value="Genomic_DNA"/>
</dbReference>
<comment type="pathway">
    <text evidence="1">Capsule biogenesis; capsule polysaccharide biosynthesis.</text>
</comment>
<dbReference type="CDD" id="cd05387">
    <property type="entry name" value="BY-kinase"/>
    <property type="match status" value="1"/>
</dbReference>
<evidence type="ECO:0000256" key="11">
    <source>
        <dbReference type="ARBA" id="ARBA00023169"/>
    </source>
</evidence>
<dbReference type="Proteomes" id="UP000430975">
    <property type="component" value="Unassembled WGS sequence"/>
</dbReference>
<sequence>MFSSKKKQRNAQETTQRASHLISFMNPKSNQAEQFRTIRTNINFAQLEKNVKSLLVSSSIPNEGKSTLTANLAYVMAQTGKKVLLVDADLRKPTVHRTFKLNNTEGLTTLIADEDDSVKFNQVVQYSRELNLYFLPSGPVPPNPSELLGSAKMQSILTTLENHFDLIIFDAPPITAVTDPQILATLVDGVVFVIRQGFVGKDKVKEAILSLQNLKTTILGYVFNDVPKSSGKYYYYE</sequence>
<accession>A0A6I2GJB8</accession>
<dbReference type="GO" id="GO:0045227">
    <property type="term" value="P:capsule polysaccharide biosynthetic process"/>
    <property type="evidence" value="ECO:0007669"/>
    <property type="project" value="UniProtKB-UniPathway"/>
</dbReference>
<comment type="catalytic activity">
    <reaction evidence="13">
        <text>L-tyrosyl-[protein] + ATP = O-phospho-L-tyrosyl-[protein] + ADP + H(+)</text>
        <dbReference type="Rhea" id="RHEA:10596"/>
        <dbReference type="Rhea" id="RHEA-COMP:10136"/>
        <dbReference type="Rhea" id="RHEA-COMP:20101"/>
        <dbReference type="ChEBI" id="CHEBI:15378"/>
        <dbReference type="ChEBI" id="CHEBI:30616"/>
        <dbReference type="ChEBI" id="CHEBI:46858"/>
        <dbReference type="ChEBI" id="CHEBI:61978"/>
        <dbReference type="ChEBI" id="CHEBI:456216"/>
        <dbReference type="EC" id="2.7.10.2"/>
    </reaction>
</comment>
<organism evidence="15 16">
    <name type="scientific">Fundicoccus ignavus</name>
    <dbReference type="NCBI Taxonomy" id="2664442"/>
    <lineage>
        <taxon>Bacteria</taxon>
        <taxon>Bacillati</taxon>
        <taxon>Bacillota</taxon>
        <taxon>Bacilli</taxon>
        <taxon>Lactobacillales</taxon>
        <taxon>Aerococcaceae</taxon>
        <taxon>Fundicoccus</taxon>
    </lineage>
</organism>
<dbReference type="RefSeq" id="WP_153863791.1">
    <property type="nucleotide sequence ID" value="NZ_WJQS01000007.1"/>
</dbReference>
<dbReference type="NCBIfam" id="TIGR01007">
    <property type="entry name" value="eps_fam"/>
    <property type="match status" value="1"/>
</dbReference>
<comment type="caution">
    <text evidence="15">The sequence shown here is derived from an EMBL/GenBank/DDBJ whole genome shotgun (WGS) entry which is preliminary data.</text>
</comment>
<dbReference type="GO" id="GO:0004715">
    <property type="term" value="F:non-membrane spanning protein tyrosine kinase activity"/>
    <property type="evidence" value="ECO:0007669"/>
    <property type="project" value="UniProtKB-EC"/>
</dbReference>
<dbReference type="UniPathway" id="UPA00934"/>
<evidence type="ECO:0000256" key="9">
    <source>
        <dbReference type="ARBA" id="ARBA00022903"/>
    </source>
</evidence>
<dbReference type="GO" id="GO:0005524">
    <property type="term" value="F:ATP binding"/>
    <property type="evidence" value="ECO:0007669"/>
    <property type="project" value="UniProtKB-KW"/>
</dbReference>
<dbReference type="GO" id="GO:0005886">
    <property type="term" value="C:plasma membrane"/>
    <property type="evidence" value="ECO:0007669"/>
    <property type="project" value="UniProtKB-ARBA"/>
</dbReference>
<evidence type="ECO:0000256" key="10">
    <source>
        <dbReference type="ARBA" id="ARBA00023137"/>
    </source>
</evidence>
<evidence type="ECO:0000256" key="8">
    <source>
        <dbReference type="ARBA" id="ARBA00022840"/>
    </source>
</evidence>
<evidence type="ECO:0000256" key="12">
    <source>
        <dbReference type="ARBA" id="ARBA00024964"/>
    </source>
</evidence>
<comment type="similarity">
    <text evidence="2">Belongs to the CpsD/CapB family.</text>
</comment>
<dbReference type="InterPro" id="IPR005702">
    <property type="entry name" value="Wzc-like_C"/>
</dbReference>
<keyword evidence="8" id="KW-0067">ATP-binding</keyword>
<dbReference type="AlphaFoldDB" id="A0A6I2GJB8"/>
<keyword evidence="6" id="KW-0547">Nucleotide-binding</keyword>
<keyword evidence="5 15" id="KW-0808">Transferase</keyword>
<keyword evidence="10" id="KW-0829">Tyrosine-protein kinase</keyword>
<dbReference type="GO" id="GO:0042802">
    <property type="term" value="F:identical protein binding"/>
    <property type="evidence" value="ECO:0007669"/>
    <property type="project" value="UniProtKB-ARBA"/>
</dbReference>
<dbReference type="PANTHER" id="PTHR32309:SF13">
    <property type="entry name" value="FERRIC ENTEROBACTIN TRANSPORT PROTEIN FEPE"/>
    <property type="match status" value="1"/>
</dbReference>
<dbReference type="Pfam" id="PF13614">
    <property type="entry name" value="AAA_31"/>
    <property type="match status" value="1"/>
</dbReference>
<evidence type="ECO:0000256" key="4">
    <source>
        <dbReference type="ARBA" id="ARBA00019200"/>
    </source>
</evidence>
<name>A0A6I2GJB8_9LACT</name>
<keyword evidence="7 15" id="KW-0418">Kinase</keyword>
<dbReference type="InterPro" id="IPR025669">
    <property type="entry name" value="AAA_dom"/>
</dbReference>
<dbReference type="PANTHER" id="PTHR32309">
    <property type="entry name" value="TYROSINE-PROTEIN KINASE"/>
    <property type="match status" value="1"/>
</dbReference>
<evidence type="ECO:0000256" key="7">
    <source>
        <dbReference type="ARBA" id="ARBA00022777"/>
    </source>
</evidence>
<evidence type="ECO:0000313" key="16">
    <source>
        <dbReference type="Proteomes" id="UP000430975"/>
    </source>
</evidence>
<dbReference type="EC" id="2.7.10.2" evidence="3"/>
<evidence type="ECO:0000259" key="14">
    <source>
        <dbReference type="Pfam" id="PF13614"/>
    </source>
</evidence>